<dbReference type="InterPro" id="IPR056942">
    <property type="entry name" value="Phage_H_T_join"/>
</dbReference>
<dbReference type="Pfam" id="PF25138">
    <property type="entry name" value="Phage_H_T_join_3"/>
    <property type="match status" value="1"/>
</dbReference>
<feature type="domain" description="Phage head-tail joining protein" evidence="1">
    <location>
        <begin position="3"/>
        <end position="116"/>
    </location>
</feature>
<reference evidence="2 3" key="1">
    <citation type="submission" date="2019-02" db="EMBL/GenBank/DDBJ databases">
        <title>Deep-cultivation of Planctomycetes and their phenomic and genomic characterization uncovers novel biology.</title>
        <authorList>
            <person name="Wiegand S."/>
            <person name="Jogler M."/>
            <person name="Boedeker C."/>
            <person name="Pinto D."/>
            <person name="Vollmers J."/>
            <person name="Rivas-Marin E."/>
            <person name="Kohn T."/>
            <person name="Peeters S.H."/>
            <person name="Heuer A."/>
            <person name="Rast P."/>
            <person name="Oberbeckmann S."/>
            <person name="Bunk B."/>
            <person name="Jeske O."/>
            <person name="Meyerdierks A."/>
            <person name="Storesund J.E."/>
            <person name="Kallscheuer N."/>
            <person name="Luecker S."/>
            <person name="Lage O.M."/>
            <person name="Pohl T."/>
            <person name="Merkel B.J."/>
            <person name="Hornburger P."/>
            <person name="Mueller R.-W."/>
            <person name="Bruemmer F."/>
            <person name="Labrenz M."/>
            <person name="Spormann A.M."/>
            <person name="Op den Camp H."/>
            <person name="Overmann J."/>
            <person name="Amann R."/>
            <person name="Jetten M.S.M."/>
            <person name="Mascher T."/>
            <person name="Medema M.H."/>
            <person name="Devos D.P."/>
            <person name="Kaster A.-K."/>
            <person name="Ovreas L."/>
            <person name="Rohde M."/>
            <person name="Galperin M.Y."/>
            <person name="Jogler C."/>
        </authorList>
    </citation>
    <scope>NUCLEOTIDE SEQUENCE [LARGE SCALE GENOMIC DNA]</scope>
    <source>
        <strain evidence="2 3">Pan265</strain>
    </source>
</reference>
<dbReference type="RefSeq" id="WP_145445185.1">
    <property type="nucleotide sequence ID" value="NZ_CP036280.1"/>
</dbReference>
<evidence type="ECO:0000313" key="2">
    <source>
        <dbReference type="EMBL" id="QDU71044.1"/>
    </source>
</evidence>
<dbReference type="OrthoDB" id="285024at2"/>
<gene>
    <name evidence="2" type="ORF">Pan265_08890</name>
</gene>
<evidence type="ECO:0000313" key="3">
    <source>
        <dbReference type="Proteomes" id="UP000320386"/>
    </source>
</evidence>
<dbReference type="EMBL" id="CP036280">
    <property type="protein sequence ID" value="QDU71044.1"/>
    <property type="molecule type" value="Genomic_DNA"/>
</dbReference>
<organism evidence="2 3">
    <name type="scientific">Mucisphaera calidilacus</name>
    <dbReference type="NCBI Taxonomy" id="2527982"/>
    <lineage>
        <taxon>Bacteria</taxon>
        <taxon>Pseudomonadati</taxon>
        <taxon>Planctomycetota</taxon>
        <taxon>Phycisphaerae</taxon>
        <taxon>Phycisphaerales</taxon>
        <taxon>Phycisphaeraceae</taxon>
        <taxon>Mucisphaera</taxon>
    </lineage>
</organism>
<accession>A0A518BVT2</accession>
<keyword evidence="3" id="KW-1185">Reference proteome</keyword>
<protein>
    <recommendedName>
        <fullName evidence="1">Phage head-tail joining protein domain-containing protein</fullName>
    </recommendedName>
</protein>
<name>A0A518BVT2_9BACT</name>
<proteinExistence type="predicted"/>
<sequence>MADLLRQGAQWLEQQRTTCCSSPVAYRRPPDSVTVNATYGKTDVEMADESGLTVRSHVTDFLILASELGFGPKQGDQIVADGRVYEVIYLAGEGPWRWSDPYRTTFRIHTKDTTPQSEP</sequence>
<dbReference type="Proteomes" id="UP000320386">
    <property type="component" value="Chromosome"/>
</dbReference>
<dbReference type="KEGG" id="mcad:Pan265_08890"/>
<evidence type="ECO:0000259" key="1">
    <source>
        <dbReference type="Pfam" id="PF25138"/>
    </source>
</evidence>
<dbReference type="AlphaFoldDB" id="A0A518BVT2"/>